<reference evidence="1 2" key="1">
    <citation type="submission" date="2015-03" db="EMBL/GenBank/DDBJ databases">
        <title>Draft Genome Sequences of Agrobacterium nepotum Strain 39/7T (= CFBP 7436T = LMG 26435T) and Agrobacterium sp. Strain KFB 330 (= CFBP 8308 = LMG 28674).</title>
        <authorList>
            <person name="Kuzmanovic N."/>
            <person name="Pulawska J."/>
            <person name="Obradovic A."/>
        </authorList>
    </citation>
    <scope>NUCLEOTIDE SEQUENCE [LARGE SCALE GENOMIC DNA]</scope>
    <source>
        <strain evidence="1 2">39/7</strain>
    </source>
</reference>
<protein>
    <submittedName>
        <fullName evidence="1">Uncharacterized protein</fullName>
    </submittedName>
</protein>
<dbReference type="EMBL" id="JWJH01000064">
    <property type="protein sequence ID" value="KJF65132.1"/>
    <property type="molecule type" value="Genomic_DNA"/>
</dbReference>
<evidence type="ECO:0000313" key="2">
    <source>
        <dbReference type="Proteomes" id="UP000052068"/>
    </source>
</evidence>
<name>A0ABR5CK11_9HYPH</name>
<dbReference type="Proteomes" id="UP000052068">
    <property type="component" value="Unassembled WGS sequence"/>
</dbReference>
<organism evidence="1 2">
    <name type="scientific">Rhizobium nepotum 39/7</name>
    <dbReference type="NCBI Taxonomy" id="1368418"/>
    <lineage>
        <taxon>Bacteria</taxon>
        <taxon>Pseudomonadati</taxon>
        <taxon>Pseudomonadota</taxon>
        <taxon>Alphaproteobacteria</taxon>
        <taxon>Hyphomicrobiales</taxon>
        <taxon>Rhizobiaceae</taxon>
        <taxon>Rhizobium/Agrobacterium group</taxon>
        <taxon>Rhizobium</taxon>
    </lineage>
</organism>
<sequence>MMVFADRPHNGRHWLFVDGSTEEEVRGRTKFEPNDRVSVRHGLSKARASNTRLARKTLKGGGEVRVTQLWSKIAIGSEKEGHVGELKTRLADQLTDNAYSHDKRCQLPF</sequence>
<comment type="caution">
    <text evidence="1">The sequence shown here is derived from an EMBL/GenBank/DDBJ whole genome shotgun (WGS) entry which is preliminary data.</text>
</comment>
<evidence type="ECO:0000313" key="1">
    <source>
        <dbReference type="EMBL" id="KJF65132.1"/>
    </source>
</evidence>
<proteinExistence type="predicted"/>
<keyword evidence="2" id="KW-1185">Reference proteome</keyword>
<accession>A0ABR5CK11</accession>
<dbReference type="RefSeq" id="WP_045024602.1">
    <property type="nucleotide sequence ID" value="NZ_JWJH01000064.1"/>
</dbReference>
<gene>
    <name evidence="1" type="ORF">RS75_24895</name>
</gene>